<evidence type="ECO:0000313" key="1">
    <source>
        <dbReference type="EMBL" id="MCM2373422.1"/>
    </source>
</evidence>
<comment type="caution">
    <text evidence="1">The sequence shown here is derived from an EMBL/GenBank/DDBJ whole genome shotgun (WGS) entry which is preliminary data.</text>
</comment>
<accession>A0ABT0U8Y3</accession>
<name>A0ABT0U8Y3_9BACT</name>
<keyword evidence="2" id="KW-1185">Reference proteome</keyword>
<protein>
    <submittedName>
        <fullName evidence="1">Uncharacterized protein</fullName>
    </submittedName>
</protein>
<organism evidence="1 2">
    <name type="scientific">Aporhodopirellula aestuarii</name>
    <dbReference type="NCBI Taxonomy" id="2950107"/>
    <lineage>
        <taxon>Bacteria</taxon>
        <taxon>Pseudomonadati</taxon>
        <taxon>Planctomycetota</taxon>
        <taxon>Planctomycetia</taxon>
        <taxon>Pirellulales</taxon>
        <taxon>Pirellulaceae</taxon>
        <taxon>Aporhodopirellula</taxon>
    </lineage>
</organism>
<sequence>MATQTLGDQVLEVQYTNPKQHTAFMTGQIRCDEGGAGEILAVLFDANGEQRRVLAAGAHQHGDARVACNSLTMPVPPRWSVKGYRVETQANIQTDWAEID</sequence>
<dbReference type="EMBL" id="JAMQBK010000060">
    <property type="protein sequence ID" value="MCM2373422.1"/>
    <property type="molecule type" value="Genomic_DNA"/>
</dbReference>
<dbReference type="Proteomes" id="UP001202961">
    <property type="component" value="Unassembled WGS sequence"/>
</dbReference>
<gene>
    <name evidence="1" type="ORF">NB063_22655</name>
</gene>
<dbReference type="RefSeq" id="WP_250931166.1">
    <property type="nucleotide sequence ID" value="NZ_JAMQBK010000060.1"/>
</dbReference>
<proteinExistence type="predicted"/>
<evidence type="ECO:0000313" key="2">
    <source>
        <dbReference type="Proteomes" id="UP001202961"/>
    </source>
</evidence>
<reference evidence="1 2" key="1">
    <citation type="journal article" date="2022" name="Syst. Appl. Microbiol.">
        <title>Rhodopirellula aestuarii sp. nov., a novel member of the genus Rhodopirellula isolated from brackish sediments collected in the Tagus River estuary, Portugal.</title>
        <authorList>
            <person name="Vitorino I.R."/>
            <person name="Klimek D."/>
            <person name="Calusinska M."/>
            <person name="Lobo-da-Cunha A."/>
            <person name="Vasconcelos V."/>
            <person name="Lage O.M."/>
        </authorList>
    </citation>
    <scope>NUCLEOTIDE SEQUENCE [LARGE SCALE GENOMIC DNA]</scope>
    <source>
        <strain evidence="1 2">ICT_H3.1</strain>
    </source>
</reference>